<evidence type="ECO:0000313" key="4">
    <source>
        <dbReference type="Proteomes" id="UP000002145"/>
    </source>
</evidence>
<proteinExistence type="predicted"/>
<dbReference type="Gene3D" id="2.60.40.10">
    <property type="entry name" value="Immunoglobulins"/>
    <property type="match status" value="1"/>
</dbReference>
<gene>
    <name evidence="3" type="ordered locus">Cthe_1236</name>
</gene>
<feature type="domain" description="Fibronectin type-III" evidence="2">
    <location>
        <begin position="52"/>
        <end position="139"/>
    </location>
</feature>
<dbReference type="SUPFAM" id="SSF49265">
    <property type="entry name" value="Fibronectin type III"/>
    <property type="match status" value="1"/>
</dbReference>
<dbReference type="PANTHER" id="PTHR13817">
    <property type="entry name" value="TITIN"/>
    <property type="match status" value="1"/>
</dbReference>
<organism evidence="3 4">
    <name type="scientific">Acetivibrio thermocellus (strain ATCC 27405 / DSM 1237 / JCM 9322 / NBRC 103400 / NCIMB 10682 / NRRL B-4536 / VPI 7372)</name>
    <name type="common">Clostridium thermocellum</name>
    <dbReference type="NCBI Taxonomy" id="203119"/>
    <lineage>
        <taxon>Bacteria</taxon>
        <taxon>Bacillati</taxon>
        <taxon>Bacillota</taxon>
        <taxon>Clostridia</taxon>
        <taxon>Eubacteriales</taxon>
        <taxon>Oscillospiraceae</taxon>
        <taxon>Acetivibrio</taxon>
    </lineage>
</organism>
<keyword evidence="4" id="KW-1185">Reference proteome</keyword>
<sequence>MTFDVPSFFPYRIQQVYAEKEQIDSGESVAESVYKKIETYDDIPVDIEPPKPPANLQLISKTSSTVSMSWSPAEDNTGVSYYNIYNGSSVVQAVYGENTSCTVSGLLPFTQYSFTVRAVDESGNVSAPSNTLVVTTLRESIRVNSNMALFEDKIYQDLYLESGSLNLNGYNLTIEGNLIHSGGTLNINGGKLIVKGDYRIQKESVNAQGQVTYSGSDGYLYMRRRMIMFAWKGIL</sequence>
<dbReference type="Proteomes" id="UP000002145">
    <property type="component" value="Chromosome"/>
</dbReference>
<dbReference type="Pfam" id="PF00041">
    <property type="entry name" value="fn3"/>
    <property type="match status" value="1"/>
</dbReference>
<dbReference type="InterPro" id="IPR050964">
    <property type="entry name" value="Striated_Muscle_Regulatory"/>
</dbReference>
<dbReference type="EMBL" id="CP000568">
    <property type="protein sequence ID" value="ABN52468.1"/>
    <property type="molecule type" value="Genomic_DNA"/>
</dbReference>
<reference evidence="4" key="1">
    <citation type="submission" date="2007-02" db="EMBL/GenBank/DDBJ databases">
        <title>Complete sequence of Clostridium thermocellum ATCC 27405.</title>
        <authorList>
            <consortium name="US DOE Joint Genome Institute"/>
            <person name="Copeland A."/>
            <person name="Lucas S."/>
            <person name="Lapidus A."/>
            <person name="Barry K."/>
            <person name="Detter J.C."/>
            <person name="Glavina del Rio T."/>
            <person name="Hammon N."/>
            <person name="Israni S."/>
            <person name="Dalin E."/>
            <person name="Tice H."/>
            <person name="Pitluck S."/>
            <person name="Chertkov O."/>
            <person name="Brettin T."/>
            <person name="Bruce D."/>
            <person name="Han C."/>
            <person name="Tapia R."/>
            <person name="Gilna P."/>
            <person name="Schmutz J."/>
            <person name="Larimer F."/>
            <person name="Land M."/>
            <person name="Hauser L."/>
            <person name="Kyrpides N."/>
            <person name="Mikhailova N."/>
            <person name="Wu J.H.D."/>
            <person name="Newcomb M."/>
            <person name="Richardson P."/>
        </authorList>
    </citation>
    <scope>NUCLEOTIDE SEQUENCE [LARGE SCALE GENOMIC DNA]</scope>
    <source>
        <strain evidence="4">ATCC 27405 / DSM 1237 / JCM 9322 / NBRC 103400 / NCIMB 10682 / NRRL B-4536 / VPI 7372</strain>
    </source>
</reference>
<dbReference type="STRING" id="203119.Cthe_1236"/>
<dbReference type="SMART" id="SM00060">
    <property type="entry name" value="FN3"/>
    <property type="match status" value="1"/>
</dbReference>
<dbReference type="InterPro" id="IPR036116">
    <property type="entry name" value="FN3_sf"/>
</dbReference>
<dbReference type="InterPro" id="IPR013783">
    <property type="entry name" value="Ig-like_fold"/>
</dbReference>
<keyword evidence="1" id="KW-0677">Repeat</keyword>
<dbReference type="PANTHER" id="PTHR13817:SF166">
    <property type="entry name" value="NEURONAL IGCAM-RELATED"/>
    <property type="match status" value="1"/>
</dbReference>
<dbReference type="HOGENOM" id="CLU_1178613_0_0_9"/>
<dbReference type="PROSITE" id="PS50853">
    <property type="entry name" value="FN3"/>
    <property type="match status" value="1"/>
</dbReference>
<evidence type="ECO:0000256" key="1">
    <source>
        <dbReference type="ARBA" id="ARBA00022737"/>
    </source>
</evidence>
<accession>A3DET9</accession>
<dbReference type="InterPro" id="IPR003961">
    <property type="entry name" value="FN3_dom"/>
</dbReference>
<dbReference type="KEGG" id="cth:Cthe_1236"/>
<evidence type="ECO:0000313" key="3">
    <source>
        <dbReference type="EMBL" id="ABN52468.1"/>
    </source>
</evidence>
<evidence type="ECO:0000259" key="2">
    <source>
        <dbReference type="PROSITE" id="PS50853"/>
    </source>
</evidence>
<dbReference type="CDD" id="cd00063">
    <property type="entry name" value="FN3"/>
    <property type="match status" value="1"/>
</dbReference>
<reference evidence="3 4" key="2">
    <citation type="journal article" date="2013" name="Biotechnol. Biofuels">
        <title>Global transcriptome analysis of Clostridium thermocellum ATCC 27405 during growth on dilute acid pretreated Populus and switchgrass.</title>
        <authorList>
            <person name="Wilson C.M."/>
            <person name="Rodriguez M.Jr."/>
            <person name="Johnson C.M."/>
            <person name="Martin S.L."/>
            <person name="Chu T.M."/>
            <person name="Wolfinger R.D."/>
            <person name="Hauser L.J."/>
            <person name="Land M.L."/>
            <person name="Klingeman D.M."/>
            <person name="Syed M.H."/>
            <person name="Ragauskas A.J."/>
            <person name="Tschaplinski T.J."/>
            <person name="Mielenz J.R."/>
            <person name="Brown S.D."/>
        </authorList>
    </citation>
    <scope>NUCLEOTIDE SEQUENCE [LARGE SCALE GENOMIC DNA]</scope>
    <source>
        <strain evidence="4">ATCC 27405 / DSM 1237 / JCM 9322 / NBRC 103400 / NCIMB 10682 / NRRL B-4536 / VPI 7372</strain>
    </source>
</reference>
<protein>
    <submittedName>
        <fullName evidence="3">Fibronectin type III domain protein</fullName>
    </submittedName>
</protein>
<dbReference type="AlphaFoldDB" id="A3DET9"/>
<dbReference type="eggNOG" id="COG4733">
    <property type="taxonomic scope" value="Bacteria"/>
</dbReference>
<name>A3DET9_ACET2</name>